<dbReference type="GeneID" id="36338567"/>
<evidence type="ECO:0000313" key="2">
    <source>
        <dbReference type="Proteomes" id="UP000019149"/>
    </source>
</evidence>
<reference evidence="1 2" key="1">
    <citation type="journal article" date="2013" name="Nat. Genet.">
        <title>The genome of the hydatid tapeworm Echinococcus granulosus.</title>
        <authorList>
            <person name="Zheng H."/>
            <person name="Zhang W."/>
            <person name="Zhang L."/>
            <person name="Zhang Z."/>
            <person name="Li J."/>
            <person name="Lu G."/>
            <person name="Zhu Y."/>
            <person name="Wang Y."/>
            <person name="Huang Y."/>
            <person name="Liu J."/>
            <person name="Kang H."/>
            <person name="Chen J."/>
            <person name="Wang L."/>
            <person name="Chen A."/>
            <person name="Yu S."/>
            <person name="Gao Z."/>
            <person name="Jin L."/>
            <person name="Gu W."/>
            <person name="Wang Z."/>
            <person name="Zhao L."/>
            <person name="Shi B."/>
            <person name="Wen H."/>
            <person name="Lin R."/>
            <person name="Jones M.K."/>
            <person name="Brejova B."/>
            <person name="Vinar T."/>
            <person name="Zhao G."/>
            <person name="McManus D.P."/>
            <person name="Chen Z."/>
            <person name="Zhou Y."/>
            <person name="Wang S."/>
        </authorList>
    </citation>
    <scope>NUCLEOTIDE SEQUENCE [LARGE SCALE GENOMIC DNA]</scope>
</reference>
<comment type="caution">
    <text evidence="1">The sequence shown here is derived from an EMBL/GenBank/DDBJ whole genome shotgun (WGS) entry which is preliminary data.</text>
</comment>
<name>W6V7G0_ECHGR</name>
<dbReference type="Proteomes" id="UP000019149">
    <property type="component" value="Unassembled WGS sequence"/>
</dbReference>
<evidence type="ECO:0000313" key="1">
    <source>
        <dbReference type="EMBL" id="EUB62399.1"/>
    </source>
</evidence>
<organism evidence="1 2">
    <name type="scientific">Echinococcus granulosus</name>
    <name type="common">Hydatid tapeworm</name>
    <dbReference type="NCBI Taxonomy" id="6210"/>
    <lineage>
        <taxon>Eukaryota</taxon>
        <taxon>Metazoa</taxon>
        <taxon>Spiralia</taxon>
        <taxon>Lophotrochozoa</taxon>
        <taxon>Platyhelminthes</taxon>
        <taxon>Cestoda</taxon>
        <taxon>Eucestoda</taxon>
        <taxon>Cyclophyllidea</taxon>
        <taxon>Taeniidae</taxon>
        <taxon>Echinococcus</taxon>
        <taxon>Echinococcus granulosus group</taxon>
    </lineage>
</organism>
<protein>
    <submittedName>
        <fullName evidence="1">Uncharacterized protein</fullName>
    </submittedName>
</protein>
<dbReference type="AlphaFoldDB" id="W6V7G0"/>
<dbReference type="CTD" id="36338567"/>
<gene>
    <name evidence="1" type="ORF">EGR_02852</name>
</gene>
<dbReference type="RefSeq" id="XP_024353595.1">
    <property type="nucleotide sequence ID" value="XM_024492101.1"/>
</dbReference>
<keyword evidence="2" id="KW-1185">Reference proteome</keyword>
<proteinExistence type="predicted"/>
<accession>W6V7G0</accession>
<dbReference type="EMBL" id="APAU02000013">
    <property type="protein sequence ID" value="EUB62399.1"/>
    <property type="molecule type" value="Genomic_DNA"/>
</dbReference>
<dbReference type="KEGG" id="egl:EGR_02852"/>
<sequence length="102" mass="11267">MSQECPSDFIRVVHLHNAEKLPPVQSVVMTSEHPKHLRDCNDLGTEVDLASHLVHFGESLQQQLALHPFQEKGPKSSAHDGLSIFCIAESIIDDESVKEANA</sequence>